<dbReference type="Proteomes" id="UP000294619">
    <property type="component" value="Unassembled WGS sequence"/>
</dbReference>
<keyword evidence="2" id="KW-1277">Toxin-antitoxin system</keyword>
<sequence>MKQSEFLRWLIAQGVEKKEGSNHIKLYLNGKQSVLPRHPSKEIKTGTVQAVKKQLGLK</sequence>
<keyword evidence="6" id="KW-0694">RNA-binding</keyword>
<evidence type="ECO:0000256" key="4">
    <source>
        <dbReference type="ARBA" id="ARBA00022759"/>
    </source>
</evidence>
<organism evidence="8 10">
    <name type="scientific">Testudinibacter aquarius</name>
    <dbReference type="NCBI Taxonomy" id="1524974"/>
    <lineage>
        <taxon>Bacteria</taxon>
        <taxon>Pseudomonadati</taxon>
        <taxon>Pseudomonadota</taxon>
        <taxon>Gammaproteobacteria</taxon>
        <taxon>Pasteurellales</taxon>
        <taxon>Pasteurellaceae</taxon>
        <taxon>Testudinibacter</taxon>
    </lineage>
</organism>
<evidence type="ECO:0000256" key="5">
    <source>
        <dbReference type="ARBA" id="ARBA00022801"/>
    </source>
</evidence>
<dbReference type="InterPro" id="IPR038570">
    <property type="entry name" value="HicA_sf"/>
</dbReference>
<keyword evidence="7" id="KW-0346">Stress response</keyword>
<dbReference type="Proteomes" id="UP000305526">
    <property type="component" value="Unassembled WGS sequence"/>
</dbReference>
<dbReference type="EMBL" id="SMCP01000005">
    <property type="protein sequence ID" value="TCV87259.1"/>
    <property type="molecule type" value="Genomic_DNA"/>
</dbReference>
<evidence type="ECO:0000313" key="9">
    <source>
        <dbReference type="EMBL" id="TNG87529.1"/>
    </source>
</evidence>
<evidence type="ECO:0000313" key="8">
    <source>
        <dbReference type="EMBL" id="TCV87259.1"/>
    </source>
</evidence>
<evidence type="ECO:0000256" key="7">
    <source>
        <dbReference type="ARBA" id="ARBA00023016"/>
    </source>
</evidence>
<protein>
    <submittedName>
        <fullName evidence="9">Type II toxin-antitoxin system HicA family toxin</fullName>
    </submittedName>
    <submittedName>
        <fullName evidence="8">mRNA interferase HicA</fullName>
    </submittedName>
</protein>
<gene>
    <name evidence="8" type="ORF">EDC16_105178</name>
    <name evidence="9" type="ORF">FHQ21_12020</name>
</gene>
<keyword evidence="5" id="KW-0378">Hydrolase</keyword>
<evidence type="ECO:0000256" key="2">
    <source>
        <dbReference type="ARBA" id="ARBA00022649"/>
    </source>
</evidence>
<keyword evidence="4" id="KW-0255">Endonuclease</keyword>
<comment type="caution">
    <text evidence="8">The sequence shown here is derived from an EMBL/GenBank/DDBJ whole genome shotgun (WGS) entry which is preliminary data.</text>
</comment>
<reference evidence="9 11" key="2">
    <citation type="submission" date="2019-05" db="EMBL/GenBank/DDBJ databases">
        <title>Pasteurellaceae isolates from reptiles.</title>
        <authorList>
            <person name="Bojesen A.M."/>
            <person name="Lund E."/>
        </authorList>
    </citation>
    <scope>NUCLEOTIDE SEQUENCE [LARGE SCALE GENOMIC DNA]</scope>
    <source>
        <strain evidence="9 11">ELNT2x</strain>
    </source>
</reference>
<dbReference type="AlphaFoldDB" id="A0A4V2W297"/>
<keyword evidence="3" id="KW-0540">Nuclease</keyword>
<evidence type="ECO:0000256" key="3">
    <source>
        <dbReference type="ARBA" id="ARBA00022722"/>
    </source>
</evidence>
<evidence type="ECO:0000256" key="1">
    <source>
        <dbReference type="ARBA" id="ARBA00006620"/>
    </source>
</evidence>
<dbReference type="GO" id="GO:0004519">
    <property type="term" value="F:endonuclease activity"/>
    <property type="evidence" value="ECO:0007669"/>
    <property type="project" value="UniProtKB-KW"/>
</dbReference>
<comment type="similarity">
    <text evidence="1">Belongs to the HicA mRNA interferase family.</text>
</comment>
<keyword evidence="11" id="KW-1185">Reference proteome</keyword>
<proteinExistence type="inferred from homology"/>
<dbReference type="Gene3D" id="3.30.920.30">
    <property type="entry name" value="Hypothetical protein"/>
    <property type="match status" value="1"/>
</dbReference>
<evidence type="ECO:0000256" key="6">
    <source>
        <dbReference type="ARBA" id="ARBA00022884"/>
    </source>
</evidence>
<dbReference type="SUPFAM" id="SSF54786">
    <property type="entry name" value="YcfA/nrd intein domain"/>
    <property type="match status" value="1"/>
</dbReference>
<accession>A0A4V2W297</accession>
<evidence type="ECO:0000313" key="11">
    <source>
        <dbReference type="Proteomes" id="UP000305526"/>
    </source>
</evidence>
<dbReference type="RefSeq" id="WP_132966761.1">
    <property type="nucleotide sequence ID" value="NZ_LEKL01000064.1"/>
</dbReference>
<dbReference type="GO" id="GO:0016787">
    <property type="term" value="F:hydrolase activity"/>
    <property type="evidence" value="ECO:0007669"/>
    <property type="project" value="UniProtKB-KW"/>
</dbReference>
<name>A0A4V2W297_9PAST</name>
<dbReference type="InterPro" id="IPR012933">
    <property type="entry name" value="HicA_mRNA_interferase"/>
</dbReference>
<dbReference type="Pfam" id="PF07927">
    <property type="entry name" value="HicA_toxin"/>
    <property type="match status" value="1"/>
</dbReference>
<dbReference type="GO" id="GO:0003729">
    <property type="term" value="F:mRNA binding"/>
    <property type="evidence" value="ECO:0007669"/>
    <property type="project" value="InterPro"/>
</dbReference>
<reference evidence="8 10" key="1">
    <citation type="submission" date="2019-03" db="EMBL/GenBank/DDBJ databases">
        <title>Genomic Encyclopedia of Type Strains, Phase IV (KMG-IV): sequencing the most valuable type-strain genomes for metagenomic binning, comparative biology and taxonomic classification.</title>
        <authorList>
            <person name="Goeker M."/>
        </authorList>
    </citation>
    <scope>NUCLEOTIDE SEQUENCE [LARGE SCALE GENOMIC DNA]</scope>
    <source>
        <strain evidence="8 10">DSM 28140</strain>
    </source>
</reference>
<dbReference type="EMBL" id="VDGV01000154">
    <property type="protein sequence ID" value="TNG87529.1"/>
    <property type="molecule type" value="Genomic_DNA"/>
</dbReference>
<evidence type="ECO:0000313" key="10">
    <source>
        <dbReference type="Proteomes" id="UP000294619"/>
    </source>
</evidence>